<evidence type="ECO:0000313" key="1">
    <source>
        <dbReference type="EMBL" id="KAI8436331.1"/>
    </source>
</evidence>
<proteinExistence type="predicted"/>
<dbReference type="Proteomes" id="UP001064048">
    <property type="component" value="Chromosome 6"/>
</dbReference>
<gene>
    <name evidence="1" type="ORF">MSG28_004368</name>
</gene>
<comment type="caution">
    <text evidence="1">The sequence shown here is derived from an EMBL/GenBank/DDBJ whole genome shotgun (WGS) entry which is preliminary data.</text>
</comment>
<organism evidence="1 2">
    <name type="scientific">Choristoneura fumiferana</name>
    <name type="common">Spruce budworm moth</name>
    <name type="synonym">Archips fumiferana</name>
    <dbReference type="NCBI Taxonomy" id="7141"/>
    <lineage>
        <taxon>Eukaryota</taxon>
        <taxon>Metazoa</taxon>
        <taxon>Ecdysozoa</taxon>
        <taxon>Arthropoda</taxon>
        <taxon>Hexapoda</taxon>
        <taxon>Insecta</taxon>
        <taxon>Pterygota</taxon>
        <taxon>Neoptera</taxon>
        <taxon>Endopterygota</taxon>
        <taxon>Lepidoptera</taxon>
        <taxon>Glossata</taxon>
        <taxon>Ditrysia</taxon>
        <taxon>Tortricoidea</taxon>
        <taxon>Tortricidae</taxon>
        <taxon>Tortricinae</taxon>
        <taxon>Choristoneura</taxon>
    </lineage>
</organism>
<evidence type="ECO:0000313" key="2">
    <source>
        <dbReference type="Proteomes" id="UP001064048"/>
    </source>
</evidence>
<reference evidence="1 2" key="1">
    <citation type="journal article" date="2022" name="Genome Biol. Evol.">
        <title>The Spruce Budworm Genome: Reconstructing the Evolutionary History of Antifreeze Proteins.</title>
        <authorList>
            <person name="Beliveau C."/>
            <person name="Gagne P."/>
            <person name="Picq S."/>
            <person name="Vernygora O."/>
            <person name="Keeling C.I."/>
            <person name="Pinkney K."/>
            <person name="Doucet D."/>
            <person name="Wen F."/>
            <person name="Johnston J.S."/>
            <person name="Maaroufi H."/>
            <person name="Boyle B."/>
            <person name="Laroche J."/>
            <person name="Dewar K."/>
            <person name="Juretic N."/>
            <person name="Blackburn G."/>
            <person name="Nisole A."/>
            <person name="Brunet B."/>
            <person name="Brandao M."/>
            <person name="Lumley L."/>
            <person name="Duan J."/>
            <person name="Quan G."/>
            <person name="Lucarotti C.J."/>
            <person name="Roe A.D."/>
            <person name="Sperling F.A.H."/>
            <person name="Levesque R.C."/>
            <person name="Cusson M."/>
        </authorList>
    </citation>
    <scope>NUCLEOTIDE SEQUENCE [LARGE SCALE GENOMIC DNA]</scope>
    <source>
        <strain evidence="1">Glfc:IPQL:Cfum</strain>
    </source>
</reference>
<keyword evidence="2" id="KW-1185">Reference proteome</keyword>
<dbReference type="EMBL" id="CM046106">
    <property type="protein sequence ID" value="KAI8436331.1"/>
    <property type="molecule type" value="Genomic_DNA"/>
</dbReference>
<accession>A0ACC0KIF6</accession>
<sequence length="232" mass="25477">MGSRIFKQNVPLWPQPFALGEPHQREGSILSEPPARCVGPTKMIGAMPAVAVRHERRRGEKRGGGRRPSQLPLQLGRPGEGEPTPSPDHGPRLLTDYICGKLLALHAVVGTLLLGIVILVVGVVQLSPGAEAAQHRYYLMGTGAILMSTGVLGCILRCIFLHWFRRKYREEHPAPAHKNGVSTVEAGHDKHDKHDKHERTTHEVKTEKHKLKSQASREVDTLIKQPSAASDA</sequence>
<protein>
    <submittedName>
        <fullName evidence="1">Uncharacterized protein</fullName>
    </submittedName>
</protein>
<name>A0ACC0KIF6_CHOFU</name>